<dbReference type="InterPro" id="IPR046071">
    <property type="entry name" value="DUF6030"/>
</dbReference>
<gene>
    <name evidence="2" type="ORF">E6C51_08165</name>
</gene>
<dbReference type="Pfam" id="PF19495">
    <property type="entry name" value="DUF6030"/>
    <property type="match status" value="1"/>
</dbReference>
<evidence type="ECO:0000313" key="3">
    <source>
        <dbReference type="Proteomes" id="UP000310754"/>
    </source>
</evidence>
<feature type="transmembrane region" description="Helical" evidence="1">
    <location>
        <begin position="27"/>
        <end position="48"/>
    </location>
</feature>
<protein>
    <recommendedName>
        <fullName evidence="4">Exopolysaccharide biosynthesis protein</fullName>
    </recommendedName>
</protein>
<evidence type="ECO:0008006" key="4">
    <source>
        <dbReference type="Google" id="ProtNLM"/>
    </source>
</evidence>
<dbReference type="RefSeq" id="WP_190235623.1">
    <property type="nucleotide sequence ID" value="NZ_SSOA01000003.1"/>
</dbReference>
<keyword evidence="1" id="KW-0472">Membrane</keyword>
<comment type="caution">
    <text evidence="2">The sequence shown here is derived from an EMBL/GenBank/DDBJ whole genome shotgun (WGS) entry which is preliminary data.</text>
</comment>
<keyword evidence="1" id="KW-1133">Transmembrane helix</keyword>
<organism evidence="2 3">
    <name type="scientific">Allorhizobium terrae</name>
    <dbReference type="NCBI Taxonomy" id="1848972"/>
    <lineage>
        <taxon>Bacteria</taxon>
        <taxon>Pseudomonadati</taxon>
        <taxon>Pseudomonadota</taxon>
        <taxon>Alphaproteobacteria</taxon>
        <taxon>Hyphomicrobiales</taxon>
        <taxon>Rhizobiaceae</taxon>
        <taxon>Rhizobium/Agrobacterium group</taxon>
        <taxon>Allorhizobium</taxon>
    </lineage>
</organism>
<dbReference type="Proteomes" id="UP000310754">
    <property type="component" value="Unassembled WGS sequence"/>
</dbReference>
<dbReference type="AlphaFoldDB" id="A0A4S3ZY02"/>
<evidence type="ECO:0000313" key="2">
    <source>
        <dbReference type="EMBL" id="THF50813.1"/>
    </source>
</evidence>
<keyword evidence="3" id="KW-1185">Reference proteome</keyword>
<reference evidence="2 3" key="1">
    <citation type="submission" date="2019-04" db="EMBL/GenBank/DDBJ databases">
        <title>Rhizobium terrae sp. nov., isolated from a paddy soil.</title>
        <authorList>
            <person name="Lin S.-Y."/>
            <person name="Hameed A."/>
            <person name="Huang H.-I."/>
            <person name="Young C.-C."/>
        </authorList>
    </citation>
    <scope>NUCLEOTIDE SEQUENCE [LARGE SCALE GENOMIC DNA]</scope>
    <source>
        <strain evidence="2 3">CC-HIH110</strain>
    </source>
</reference>
<name>A0A4S3ZY02_9HYPH</name>
<evidence type="ECO:0000256" key="1">
    <source>
        <dbReference type="SAM" id="Phobius"/>
    </source>
</evidence>
<keyword evidence="1" id="KW-0812">Transmembrane</keyword>
<accession>A0A4S3ZY02</accession>
<dbReference type="EMBL" id="SSOA01000003">
    <property type="protein sequence ID" value="THF50813.1"/>
    <property type="molecule type" value="Genomic_DNA"/>
</dbReference>
<proteinExistence type="predicted"/>
<sequence>MTQTAAPDATNASNTHLRTPQKRRRGLWLFVCILALLVTALGATVLLANGERNLRLLTEHLGIRWPVSAPEQAQTAPPQPVRSHRLESKTVLVPSRAFLVPPLRDMAVFVRDIPFSGETLCQKLNADGLANKGWAQNAYNSKVFDCSIEMSITPAEENADAPSFFMVVNGDKSGQINQIRWKIIDVKDNPKVWALYLSSINSIAAISRWSDFAAEFDRMRAVEPFNVNHFGIDFKLSKEMEGKARYNIMLMPENDGELQQNTRAILEMQPTFPSPPLLKTFWPRQRLG</sequence>